<dbReference type="EMBL" id="CAJVRC010000903">
    <property type="protein sequence ID" value="CAG8909793.1"/>
    <property type="molecule type" value="Genomic_DNA"/>
</dbReference>
<evidence type="ECO:0000256" key="1">
    <source>
        <dbReference type="SAM" id="MobiDB-lite"/>
    </source>
</evidence>
<feature type="region of interest" description="Disordered" evidence="1">
    <location>
        <begin position="116"/>
        <end position="144"/>
    </location>
</feature>
<dbReference type="PROSITE" id="PS50097">
    <property type="entry name" value="BTB"/>
    <property type="match status" value="1"/>
</dbReference>
<comment type="caution">
    <text evidence="3">The sequence shown here is derived from an EMBL/GenBank/DDBJ whole genome shotgun (WGS) entry which is preliminary data.</text>
</comment>
<reference evidence="3" key="1">
    <citation type="submission" date="2021-07" db="EMBL/GenBank/DDBJ databases">
        <authorList>
            <person name="Branca A.L. A."/>
        </authorList>
    </citation>
    <scope>NUCLEOTIDE SEQUENCE</scope>
</reference>
<accession>A0A9W4KLM6</accession>
<keyword evidence="4" id="KW-1185">Reference proteome</keyword>
<proteinExistence type="predicted"/>
<feature type="domain" description="BTB" evidence="2">
    <location>
        <begin position="50"/>
        <end position="116"/>
    </location>
</feature>
<dbReference type="Gene3D" id="3.30.710.10">
    <property type="entry name" value="Potassium Channel Kv1.1, Chain A"/>
    <property type="match status" value="1"/>
</dbReference>
<dbReference type="CDD" id="cd18186">
    <property type="entry name" value="BTB_POZ_ZBTB_KLHL-like"/>
    <property type="match status" value="1"/>
</dbReference>
<name>A0A9W4KLM6_9EURO</name>
<evidence type="ECO:0000313" key="3">
    <source>
        <dbReference type="EMBL" id="CAG8909793.1"/>
    </source>
</evidence>
<organism evidence="3 4">
    <name type="scientific">Penicillium egyptiacum</name>
    <dbReference type="NCBI Taxonomy" id="1303716"/>
    <lineage>
        <taxon>Eukaryota</taxon>
        <taxon>Fungi</taxon>
        <taxon>Dikarya</taxon>
        <taxon>Ascomycota</taxon>
        <taxon>Pezizomycotina</taxon>
        <taxon>Eurotiomycetes</taxon>
        <taxon>Eurotiomycetidae</taxon>
        <taxon>Eurotiales</taxon>
        <taxon>Aspergillaceae</taxon>
        <taxon>Penicillium</taxon>
    </lineage>
</organism>
<dbReference type="InterPro" id="IPR011333">
    <property type="entry name" value="SKP1/BTB/POZ_sf"/>
</dbReference>
<dbReference type="SUPFAM" id="SSF54695">
    <property type="entry name" value="POZ domain"/>
    <property type="match status" value="1"/>
</dbReference>
<feature type="compositionally biased region" description="Polar residues" evidence="1">
    <location>
        <begin position="116"/>
        <end position="126"/>
    </location>
</feature>
<dbReference type="PANTHER" id="PTHR47843">
    <property type="entry name" value="BTB DOMAIN-CONTAINING PROTEIN-RELATED"/>
    <property type="match status" value="1"/>
</dbReference>
<dbReference type="Pfam" id="PF00651">
    <property type="entry name" value="BTB"/>
    <property type="match status" value="1"/>
</dbReference>
<gene>
    <name evidence="3" type="ORF">PEGY_LOCUS10591</name>
</gene>
<dbReference type="OrthoDB" id="6359816at2759"/>
<evidence type="ECO:0000313" key="4">
    <source>
        <dbReference type="Proteomes" id="UP001154252"/>
    </source>
</evidence>
<protein>
    <recommendedName>
        <fullName evidence="2">BTB domain-containing protein</fullName>
    </recommendedName>
</protein>
<dbReference type="InterPro" id="IPR000210">
    <property type="entry name" value="BTB/POZ_dom"/>
</dbReference>
<dbReference type="Proteomes" id="UP001154252">
    <property type="component" value="Unassembled WGS sequence"/>
</dbReference>
<dbReference type="PANTHER" id="PTHR47843:SF5">
    <property type="entry name" value="BTB_POZ DOMAIN PROTEIN"/>
    <property type="match status" value="1"/>
</dbReference>
<sequence>MKKKTKSKASPSFTVNDLELVPSVSETQDRGDQETILSLIASLYLDSGYSDLTIICKDEVFSAHKLLVCPRSEYFRKACYSGFKETENPIYLDKKDPILIEKVLEFLYTGNYTLRSRTPKSENPQTDAGEAPAMNTEPAGEPTMEPLPEELAIDEPAAEIGGGTDETAMAALENTAEGLVDESPVHQEPAPIDENLEKYPSEQRGVVEPVADTVADCHPSHFHVRMYGEADYFMIGDLKSKAEAHFRASFMNCPERESFTETIQEIYSTRANYQELRQLAIQMIVDNLPNLRTGLTPVIDPELMKSMPDFTYDLCQATLDRWMGHLLWKGTSSV</sequence>
<evidence type="ECO:0000259" key="2">
    <source>
        <dbReference type="PROSITE" id="PS50097"/>
    </source>
</evidence>
<dbReference type="AlphaFoldDB" id="A0A9W4KLM6"/>